<dbReference type="EMBL" id="JYDU01000125">
    <property type="protein sequence ID" value="KRX91883.1"/>
    <property type="molecule type" value="Genomic_DNA"/>
</dbReference>
<accession>A0A0V0XVE2</accession>
<name>A0A0V0XVE2_TRIPS</name>
<reference evidence="1 2" key="1">
    <citation type="submission" date="2015-01" db="EMBL/GenBank/DDBJ databases">
        <title>Evolution of Trichinella species and genotypes.</title>
        <authorList>
            <person name="Korhonen P.K."/>
            <person name="Edoardo P."/>
            <person name="Giuseppe L.R."/>
            <person name="Gasser R.B."/>
        </authorList>
    </citation>
    <scope>NUCLEOTIDE SEQUENCE [LARGE SCALE GENOMIC DNA]</scope>
    <source>
        <strain evidence="1">ISS141</strain>
    </source>
</reference>
<dbReference type="Proteomes" id="UP000054815">
    <property type="component" value="Unassembled WGS sequence"/>
</dbReference>
<comment type="caution">
    <text evidence="1">The sequence shown here is derived from an EMBL/GenBank/DDBJ whole genome shotgun (WGS) entry which is preliminary data.</text>
</comment>
<sequence length="89" mass="9583">MSRRLVVIAPLANFGGALSFLSSEYIGSELFIGLLFVSFLFNSSHFRITNAGRIAVGFNFRPPVRSLVEFLEYGGGGIPYILVPINGGG</sequence>
<evidence type="ECO:0000313" key="1">
    <source>
        <dbReference type="EMBL" id="KRX91883.1"/>
    </source>
</evidence>
<protein>
    <submittedName>
        <fullName evidence="1">Uncharacterized protein</fullName>
    </submittedName>
</protein>
<dbReference type="AlphaFoldDB" id="A0A0V0XVE2"/>
<organism evidence="1 2">
    <name type="scientific">Trichinella pseudospiralis</name>
    <name type="common">Parasitic roundworm</name>
    <dbReference type="NCBI Taxonomy" id="6337"/>
    <lineage>
        <taxon>Eukaryota</taxon>
        <taxon>Metazoa</taxon>
        <taxon>Ecdysozoa</taxon>
        <taxon>Nematoda</taxon>
        <taxon>Enoplea</taxon>
        <taxon>Dorylaimia</taxon>
        <taxon>Trichinellida</taxon>
        <taxon>Trichinellidae</taxon>
        <taxon>Trichinella</taxon>
    </lineage>
</organism>
<evidence type="ECO:0000313" key="2">
    <source>
        <dbReference type="Proteomes" id="UP000054815"/>
    </source>
</evidence>
<gene>
    <name evidence="1" type="ORF">T4E_7770</name>
</gene>
<proteinExistence type="predicted"/>